<evidence type="ECO:0000256" key="1">
    <source>
        <dbReference type="SAM" id="Coils"/>
    </source>
</evidence>
<feature type="non-terminal residue" evidence="3">
    <location>
        <position position="1"/>
    </location>
</feature>
<feature type="region of interest" description="Disordered" evidence="2">
    <location>
        <begin position="57"/>
        <end position="148"/>
    </location>
</feature>
<evidence type="ECO:0000313" key="4">
    <source>
        <dbReference type="Proteomes" id="UP000076842"/>
    </source>
</evidence>
<feature type="non-terminal residue" evidence="3">
    <location>
        <position position="305"/>
    </location>
</feature>
<reference evidence="3 4" key="1">
    <citation type="journal article" date="2016" name="Mol. Biol. Evol.">
        <title>Comparative Genomics of Early-Diverging Mushroom-Forming Fungi Provides Insights into the Origins of Lignocellulose Decay Capabilities.</title>
        <authorList>
            <person name="Nagy L.G."/>
            <person name="Riley R."/>
            <person name="Tritt A."/>
            <person name="Adam C."/>
            <person name="Daum C."/>
            <person name="Floudas D."/>
            <person name="Sun H."/>
            <person name="Yadav J.S."/>
            <person name="Pangilinan J."/>
            <person name="Larsson K.H."/>
            <person name="Matsuura K."/>
            <person name="Barry K."/>
            <person name="Labutti K."/>
            <person name="Kuo R."/>
            <person name="Ohm R.A."/>
            <person name="Bhattacharya S.S."/>
            <person name="Shirouzu T."/>
            <person name="Yoshinaga Y."/>
            <person name="Martin F.M."/>
            <person name="Grigoriev I.V."/>
            <person name="Hibbett D.S."/>
        </authorList>
    </citation>
    <scope>NUCLEOTIDE SEQUENCE [LARGE SCALE GENOMIC DNA]</scope>
    <source>
        <strain evidence="3 4">HHB12733</strain>
    </source>
</reference>
<keyword evidence="1" id="KW-0175">Coiled coil</keyword>
<proteinExistence type="predicted"/>
<feature type="compositionally biased region" description="Low complexity" evidence="2">
    <location>
        <begin position="88"/>
        <end position="114"/>
    </location>
</feature>
<evidence type="ECO:0000256" key="2">
    <source>
        <dbReference type="SAM" id="MobiDB-lite"/>
    </source>
</evidence>
<sequence length="305" mass="32162">ETISWTEWLKGALLEYKDELAKAVPDGIRADIGLDLFRDYSAYDKDYAVRLLNSAKSAKTGSTRPGGSVDGDAQAPTGARQGGQVNLAAGVPDPGAAGGAPVAVASTSASMADSGDALKRDRQASPEDAGAPPAKKRKMELPDAPQGSLDEVKKRGAALCAAVAAMEPLEQTYAQRESAMEEQVKQVDKLGAALERILAGAELLKERWSKAASHKDEIATEMVVKAEGLQAALAREGPAWTQLQASQREHQEALATISKLQVEYETAKARALVADAEAGEARKLLEDELKGARDAKTEVEAALTS</sequence>
<keyword evidence="4" id="KW-1185">Reference proteome</keyword>
<protein>
    <submittedName>
        <fullName evidence="3">Uncharacterized protein</fullName>
    </submittedName>
</protein>
<gene>
    <name evidence="3" type="ORF">CALCODRAFT_289747</name>
</gene>
<feature type="compositionally biased region" description="Basic and acidic residues" evidence="2">
    <location>
        <begin position="116"/>
        <end position="125"/>
    </location>
</feature>
<name>A0A166JEQ8_9BASI</name>
<accession>A0A166JEQ8</accession>
<dbReference type="AlphaFoldDB" id="A0A166JEQ8"/>
<organism evidence="3 4">
    <name type="scientific">Calocera cornea HHB12733</name>
    <dbReference type="NCBI Taxonomy" id="1353952"/>
    <lineage>
        <taxon>Eukaryota</taxon>
        <taxon>Fungi</taxon>
        <taxon>Dikarya</taxon>
        <taxon>Basidiomycota</taxon>
        <taxon>Agaricomycotina</taxon>
        <taxon>Dacrymycetes</taxon>
        <taxon>Dacrymycetales</taxon>
        <taxon>Dacrymycetaceae</taxon>
        <taxon>Calocera</taxon>
    </lineage>
</organism>
<dbReference type="InParanoid" id="A0A166JEQ8"/>
<evidence type="ECO:0000313" key="3">
    <source>
        <dbReference type="EMBL" id="KZT44653.1"/>
    </source>
</evidence>
<dbReference type="Proteomes" id="UP000076842">
    <property type="component" value="Unassembled WGS sequence"/>
</dbReference>
<feature type="coiled-coil region" evidence="1">
    <location>
        <begin position="243"/>
        <end position="302"/>
    </location>
</feature>
<dbReference type="EMBL" id="KV424448">
    <property type="protein sequence ID" value="KZT44653.1"/>
    <property type="molecule type" value="Genomic_DNA"/>
</dbReference>